<dbReference type="HOGENOM" id="CLU_096866_0_0_1"/>
<keyword evidence="3" id="KW-1185">Reference proteome</keyword>
<sequence>MLDTARSIFSGFSDYATTHKTYENAYHQERKTRMECARAYGDLHDQHNRAISDLHGMHKKYQSLHEQLETTQEVVQTLESAIQKQQPVVNANDAIISQSDWDRVEWALERERLEAKIEELENEKSGMEREHHNALANAADHIRAVVQRADELEKLRETSSEQVQALAAESNNNDNHETAAASKPTGQNSRSRKRKAVLK</sequence>
<evidence type="ECO:0000256" key="1">
    <source>
        <dbReference type="SAM" id="MobiDB-lite"/>
    </source>
</evidence>
<accession>W9VT56</accession>
<reference evidence="2 3" key="1">
    <citation type="submission" date="2013-03" db="EMBL/GenBank/DDBJ databases">
        <title>The Genome Sequence of Cladophialophora psammophila CBS 110553.</title>
        <authorList>
            <consortium name="The Broad Institute Genomics Platform"/>
            <person name="Cuomo C."/>
            <person name="de Hoog S."/>
            <person name="Gorbushina A."/>
            <person name="Walker B."/>
            <person name="Young S.K."/>
            <person name="Zeng Q."/>
            <person name="Gargeya S."/>
            <person name="Fitzgerald M."/>
            <person name="Haas B."/>
            <person name="Abouelleil A."/>
            <person name="Allen A.W."/>
            <person name="Alvarado L."/>
            <person name="Arachchi H.M."/>
            <person name="Berlin A.M."/>
            <person name="Chapman S.B."/>
            <person name="Gainer-Dewar J."/>
            <person name="Goldberg J."/>
            <person name="Griggs A."/>
            <person name="Gujja S."/>
            <person name="Hansen M."/>
            <person name="Howarth C."/>
            <person name="Imamovic A."/>
            <person name="Ireland A."/>
            <person name="Larimer J."/>
            <person name="McCowan C."/>
            <person name="Murphy C."/>
            <person name="Pearson M."/>
            <person name="Poon T.W."/>
            <person name="Priest M."/>
            <person name="Roberts A."/>
            <person name="Saif S."/>
            <person name="Shea T."/>
            <person name="Sisk P."/>
            <person name="Sykes S."/>
            <person name="Wortman J."/>
            <person name="Nusbaum C."/>
            <person name="Birren B."/>
        </authorList>
    </citation>
    <scope>NUCLEOTIDE SEQUENCE [LARGE SCALE GENOMIC DNA]</scope>
    <source>
        <strain evidence="2 3">CBS 110553</strain>
    </source>
</reference>
<organism evidence="2 3">
    <name type="scientific">Cladophialophora psammophila CBS 110553</name>
    <dbReference type="NCBI Taxonomy" id="1182543"/>
    <lineage>
        <taxon>Eukaryota</taxon>
        <taxon>Fungi</taxon>
        <taxon>Dikarya</taxon>
        <taxon>Ascomycota</taxon>
        <taxon>Pezizomycotina</taxon>
        <taxon>Eurotiomycetes</taxon>
        <taxon>Chaetothyriomycetidae</taxon>
        <taxon>Chaetothyriales</taxon>
        <taxon>Herpotrichiellaceae</taxon>
        <taxon>Cladophialophora</taxon>
    </lineage>
</organism>
<dbReference type="GeneID" id="19197362"/>
<gene>
    <name evidence="2" type="ORF">A1O5_12676</name>
</gene>
<comment type="caution">
    <text evidence="2">The sequence shown here is derived from an EMBL/GenBank/DDBJ whole genome shotgun (WGS) entry which is preliminary data.</text>
</comment>
<dbReference type="Proteomes" id="UP000019471">
    <property type="component" value="Unassembled WGS sequence"/>
</dbReference>
<dbReference type="RefSeq" id="XP_007751435.1">
    <property type="nucleotide sequence ID" value="XM_007753245.1"/>
</dbReference>
<dbReference type="AlphaFoldDB" id="W9VT56"/>
<feature type="region of interest" description="Disordered" evidence="1">
    <location>
        <begin position="156"/>
        <end position="199"/>
    </location>
</feature>
<dbReference type="OrthoDB" id="3433952at2759"/>
<proteinExistence type="predicted"/>
<protein>
    <submittedName>
        <fullName evidence="2">Uncharacterized protein</fullName>
    </submittedName>
</protein>
<evidence type="ECO:0000313" key="3">
    <source>
        <dbReference type="Proteomes" id="UP000019471"/>
    </source>
</evidence>
<dbReference type="EMBL" id="AMGX01000036">
    <property type="protein sequence ID" value="EXJ56220.1"/>
    <property type="molecule type" value="Genomic_DNA"/>
</dbReference>
<name>W9VT56_9EURO</name>
<evidence type="ECO:0000313" key="2">
    <source>
        <dbReference type="EMBL" id="EXJ56220.1"/>
    </source>
</evidence>
<feature type="compositionally biased region" description="Basic residues" evidence="1">
    <location>
        <begin position="190"/>
        <end position="199"/>
    </location>
</feature>